<name>A0AA88IW11_ARTSF</name>
<dbReference type="Pfam" id="PF15277">
    <property type="entry name" value="Sec3-PIP2_bind"/>
    <property type="match status" value="1"/>
</dbReference>
<reference evidence="7" key="1">
    <citation type="submission" date="2023-07" db="EMBL/GenBank/DDBJ databases">
        <title>Chromosome-level genome assembly of Artemia franciscana.</title>
        <authorList>
            <person name="Jo E."/>
        </authorList>
    </citation>
    <scope>NUCLEOTIDE SEQUENCE</scope>
    <source>
        <tissue evidence="7">Whole body</tissue>
    </source>
</reference>
<evidence type="ECO:0000256" key="2">
    <source>
        <dbReference type="ARBA" id="ARBA00022448"/>
    </source>
</evidence>
<dbReference type="EMBL" id="JAVRJZ010000001">
    <property type="protein sequence ID" value="KAK2727532.1"/>
    <property type="molecule type" value="Genomic_DNA"/>
</dbReference>
<evidence type="ECO:0000256" key="1">
    <source>
        <dbReference type="ARBA" id="ARBA00006518"/>
    </source>
</evidence>
<sequence length="870" mass="99234">MAAQGIRLNLQRDIFAPNNEVLETFVHVTKSKHAHGKRKKEGGHSDSFLCVSIWKDRIGANITQVKKNEKNIYSKKRAWNLSELNTVDGKNSDKNCLDFDLVFDKTYKWSSSNKQERFSFLLTLAKLSERFNLRQSPQFLNLPPEFFLELKADMGSTSPLMSVLSLQSSIEEEAISPQEEATLEKLLNDCQTVISGGESFTDFIYKKLAQLESVNIKQLIGAEDQVVAVLSTLELAEKQASEIELALVHYANVLKEAQNAMSSVGKTVSLQTTQQNHRLLLETLECVVEHLDVSNSHYAVINNPDLTPGPGLAAVREAARVLQRAIFADFPPELKNMKGIADQLQRINRLKNRLSGSIHRYMSNLFVHYSNDAGDTMSQSSYSSRSSNLSLQKHGYIHNQLLPYVDLIHWLKVMEPSVYSDLRDTYASSMAKLYDRNSAQFFEEARLKIYNVKEKKMKSGDTGGVKRLDPSSPASGSSQHQSLLGIEKDQWSIEVDMNDRKKFDELLESVLSELEPVCLSEQEFSTSYFLLDPTMSSEQDSSVVFKSKTMKQASEETRKLMSKIFPSVETELVKFIAYYEKLDNFYVLYALVRLTQHVLSAQDTGSFLSVTFGTVLIQIKRAFDRFMLAQIQSIQEAKPPKRSKCGILAVVSNFEDFANAAEAAFRGYDRRVELDKCYVNLVESIFAAILRLSNEHGKTPFEVIRMENFYFFHQMMSRLKISALEAEKKEAKVRYTEALKDYVSHYFGQPLIGLNNYFERVQAKVNQGVKESEISYQAQFSKQELRKVIAEYPGKEVKRGLANLYKKVEKDLSEEANLLQIVWRAMQEEFIRQYKSLEEMIQRCYPGALIAVEFTIEDILTYFSDIAFSH</sequence>
<comment type="similarity">
    <text evidence="1">Belongs to the SEC3 family.</text>
</comment>
<dbReference type="InterPro" id="IPR019160">
    <property type="entry name" value="Sec3_CC"/>
</dbReference>
<dbReference type="GO" id="GO:0000145">
    <property type="term" value="C:exocyst"/>
    <property type="evidence" value="ECO:0007669"/>
    <property type="project" value="InterPro"/>
</dbReference>
<dbReference type="GO" id="GO:0005886">
    <property type="term" value="C:plasma membrane"/>
    <property type="evidence" value="ECO:0007669"/>
    <property type="project" value="TreeGrafter"/>
</dbReference>
<keyword evidence="8" id="KW-1185">Reference proteome</keyword>
<dbReference type="PANTHER" id="PTHR16092">
    <property type="entry name" value="SEC3/SYNTAXIN-RELATED"/>
    <property type="match status" value="1"/>
</dbReference>
<feature type="domain" description="Exocyst complex component Sec3 PIP2-binding N-terminal" evidence="6">
    <location>
        <begin position="42"/>
        <end position="131"/>
    </location>
</feature>
<comment type="caution">
    <text evidence="7">The sequence shown here is derived from an EMBL/GenBank/DDBJ whole genome shotgun (WGS) entry which is preliminary data.</text>
</comment>
<keyword evidence="2" id="KW-0813">Transport</keyword>
<dbReference type="CDD" id="cd14683">
    <property type="entry name" value="PH-EXOC1"/>
    <property type="match status" value="1"/>
</dbReference>
<evidence type="ECO:0000256" key="5">
    <source>
        <dbReference type="SAM" id="MobiDB-lite"/>
    </source>
</evidence>
<evidence type="ECO:0000259" key="6">
    <source>
        <dbReference type="SMART" id="SM01313"/>
    </source>
</evidence>
<evidence type="ECO:0000313" key="8">
    <source>
        <dbReference type="Proteomes" id="UP001187531"/>
    </source>
</evidence>
<gene>
    <name evidence="7" type="ORF">QYM36_008126</name>
</gene>
<keyword evidence="4" id="KW-0175">Coiled coil</keyword>
<evidence type="ECO:0000256" key="4">
    <source>
        <dbReference type="ARBA" id="ARBA00023054"/>
    </source>
</evidence>
<dbReference type="GO" id="GO:0006887">
    <property type="term" value="P:exocytosis"/>
    <property type="evidence" value="ECO:0007669"/>
    <property type="project" value="UniProtKB-KW"/>
</dbReference>
<keyword evidence="3" id="KW-0268">Exocytosis</keyword>
<dbReference type="Pfam" id="PF20654">
    <property type="entry name" value="Sec3_C-term"/>
    <property type="match status" value="1"/>
</dbReference>
<proteinExistence type="inferred from homology"/>
<accession>A0AA88IW11</accession>
<feature type="compositionally biased region" description="Basic and acidic residues" evidence="5">
    <location>
        <begin position="458"/>
        <end position="469"/>
    </location>
</feature>
<evidence type="ECO:0000313" key="7">
    <source>
        <dbReference type="EMBL" id="KAK2727532.1"/>
    </source>
</evidence>
<dbReference type="InterPro" id="IPR028258">
    <property type="entry name" value="Sec3-PIP2_bind"/>
</dbReference>
<feature type="compositionally biased region" description="Low complexity" evidence="5">
    <location>
        <begin position="470"/>
        <end position="482"/>
    </location>
</feature>
<dbReference type="GO" id="GO:0005546">
    <property type="term" value="F:phosphatidylinositol-4,5-bisphosphate binding"/>
    <property type="evidence" value="ECO:0007669"/>
    <property type="project" value="TreeGrafter"/>
</dbReference>
<dbReference type="InterPro" id="IPR048628">
    <property type="entry name" value="Sec3_C"/>
</dbReference>
<organism evidence="7 8">
    <name type="scientific">Artemia franciscana</name>
    <name type="common">Brine shrimp</name>
    <name type="synonym">Artemia sanfranciscana</name>
    <dbReference type="NCBI Taxonomy" id="6661"/>
    <lineage>
        <taxon>Eukaryota</taxon>
        <taxon>Metazoa</taxon>
        <taxon>Ecdysozoa</taxon>
        <taxon>Arthropoda</taxon>
        <taxon>Crustacea</taxon>
        <taxon>Branchiopoda</taxon>
        <taxon>Anostraca</taxon>
        <taxon>Artemiidae</taxon>
        <taxon>Artemia</taxon>
    </lineage>
</organism>
<dbReference type="SMART" id="SM01313">
    <property type="entry name" value="Sec3-PIP2_bind"/>
    <property type="match status" value="1"/>
</dbReference>
<dbReference type="PANTHER" id="PTHR16092:SF14">
    <property type="entry name" value="EXOCYST COMPLEX COMPONENT 1 ISOFORM X1"/>
    <property type="match status" value="1"/>
</dbReference>
<evidence type="ECO:0000256" key="3">
    <source>
        <dbReference type="ARBA" id="ARBA00022483"/>
    </source>
</evidence>
<dbReference type="Pfam" id="PF09763">
    <property type="entry name" value="Sec3_CC"/>
    <property type="match status" value="1"/>
</dbReference>
<dbReference type="GO" id="GO:0006893">
    <property type="term" value="P:Golgi to plasma membrane transport"/>
    <property type="evidence" value="ECO:0007669"/>
    <property type="project" value="TreeGrafter"/>
</dbReference>
<protein>
    <recommendedName>
        <fullName evidence="6">Exocyst complex component Sec3 PIP2-binding N-terminal domain-containing protein</fullName>
    </recommendedName>
</protein>
<feature type="region of interest" description="Disordered" evidence="5">
    <location>
        <begin position="458"/>
        <end position="482"/>
    </location>
</feature>
<dbReference type="Gene3D" id="2.30.29.90">
    <property type="match status" value="1"/>
</dbReference>
<dbReference type="Proteomes" id="UP001187531">
    <property type="component" value="Unassembled WGS sequence"/>
</dbReference>
<dbReference type="AlphaFoldDB" id="A0AA88IW11"/>